<proteinExistence type="predicted"/>
<dbReference type="AlphaFoldDB" id="A0A091DKA7"/>
<dbReference type="EMBL" id="KN123809">
    <property type="protein sequence ID" value="KFO23196.1"/>
    <property type="molecule type" value="Genomic_DNA"/>
</dbReference>
<organism evidence="1 2">
    <name type="scientific">Fukomys damarensis</name>
    <name type="common">Damaraland mole rat</name>
    <name type="synonym">Cryptomys damarensis</name>
    <dbReference type="NCBI Taxonomy" id="885580"/>
    <lineage>
        <taxon>Eukaryota</taxon>
        <taxon>Metazoa</taxon>
        <taxon>Chordata</taxon>
        <taxon>Craniata</taxon>
        <taxon>Vertebrata</taxon>
        <taxon>Euteleostomi</taxon>
        <taxon>Mammalia</taxon>
        <taxon>Eutheria</taxon>
        <taxon>Euarchontoglires</taxon>
        <taxon>Glires</taxon>
        <taxon>Rodentia</taxon>
        <taxon>Hystricomorpha</taxon>
        <taxon>Bathyergidae</taxon>
        <taxon>Fukomys</taxon>
    </lineage>
</organism>
<dbReference type="Proteomes" id="UP000028990">
    <property type="component" value="Unassembled WGS sequence"/>
</dbReference>
<name>A0A091DKA7_FUKDA</name>
<accession>A0A091DKA7</accession>
<gene>
    <name evidence="1" type="ORF">H920_15361</name>
</gene>
<keyword evidence="2" id="KW-1185">Reference proteome</keyword>
<reference evidence="1 2" key="1">
    <citation type="submission" date="2013-11" db="EMBL/GenBank/DDBJ databases">
        <title>The Damaraland mole rat (Fukomys damarensis) genome and evolution of African mole rats.</title>
        <authorList>
            <person name="Gladyshev V.N."/>
            <person name="Fang X."/>
        </authorList>
    </citation>
    <scope>NUCLEOTIDE SEQUENCE [LARGE SCALE GENOMIC DNA]</scope>
    <source>
        <tissue evidence="1">Liver</tissue>
    </source>
</reference>
<evidence type="ECO:0000313" key="1">
    <source>
        <dbReference type="EMBL" id="KFO23196.1"/>
    </source>
</evidence>
<evidence type="ECO:0000313" key="2">
    <source>
        <dbReference type="Proteomes" id="UP000028990"/>
    </source>
</evidence>
<protein>
    <submittedName>
        <fullName evidence="1">Uncharacterized protein</fullName>
    </submittedName>
</protein>
<sequence>MTGEERDTVQKCEARRPQEDCVPGSLGYMLLHTLPYEHTSVVDEVLLMVEVSLLCVAVCSRRYSRGAAKTTRTLRVTFERAVEATGDQAKGMGQTRVRCRWPPRGQPHEWSGPPGRAQGQVARCEVCDRGAPVPCRIAGSAVLPPLTSSLEDGMKPERKPGTKLCEGRACLLDDFVVTQHRTELVGPVSTGKFDVLLLTNGISQERFCLVSGSSLLALSGHLLLSAAPASDAIGRVERASCCPRVGKWTNGLVDVKTAVSRSLAVSPKLLRSSCTLLRPLGLLGSGQFVCDVEPTRS</sequence>